<comment type="caution">
    <text evidence="8">The sequence shown here is derived from an EMBL/GenBank/DDBJ whole genome shotgun (WGS) entry which is preliminary data.</text>
</comment>
<comment type="catalytic activity">
    <reaction evidence="5">
        <text>N,N-dimethyl-1,4-phenylenediamine + anthranilate + 2 NAD(+) = 2-(4-dimethylaminophenyl)diazenylbenzoate + 2 NADH + 2 H(+)</text>
        <dbReference type="Rhea" id="RHEA:55872"/>
        <dbReference type="ChEBI" id="CHEBI:15378"/>
        <dbReference type="ChEBI" id="CHEBI:15783"/>
        <dbReference type="ChEBI" id="CHEBI:16567"/>
        <dbReference type="ChEBI" id="CHEBI:57540"/>
        <dbReference type="ChEBI" id="CHEBI:57945"/>
        <dbReference type="ChEBI" id="CHEBI:71579"/>
        <dbReference type="EC" id="1.7.1.17"/>
    </reaction>
    <physiologicalReaction direction="right-to-left" evidence="5">
        <dbReference type="Rhea" id="RHEA:55874"/>
    </physiologicalReaction>
</comment>
<feature type="binding site" evidence="6">
    <location>
        <position position="9"/>
    </location>
    <ligand>
        <name>FMN</name>
        <dbReference type="ChEBI" id="CHEBI:58210"/>
    </ligand>
</feature>
<dbReference type="Proteomes" id="UP001431019">
    <property type="component" value="Unassembled WGS sequence"/>
</dbReference>
<keyword evidence="1 6" id="KW-0285">Flavoprotein</keyword>
<keyword evidence="4 6" id="KW-0520">NAD</keyword>
<dbReference type="InterPro" id="IPR050104">
    <property type="entry name" value="FMN-dep_NADH:Q_OxRdtase_AzoR1"/>
</dbReference>
<dbReference type="Pfam" id="PF02525">
    <property type="entry name" value="Flavodoxin_2"/>
    <property type="match status" value="1"/>
</dbReference>
<gene>
    <name evidence="6" type="primary">azoR</name>
    <name evidence="8" type="ORF">LJ656_02665</name>
</gene>
<dbReference type="EMBL" id="JAJITD010000001">
    <property type="protein sequence ID" value="MCC8391477.1"/>
    <property type="molecule type" value="Genomic_DNA"/>
</dbReference>
<reference evidence="8 9" key="1">
    <citation type="submission" date="2021-11" db="EMBL/GenBank/DDBJ databases">
        <authorList>
            <person name="Oh E.-T."/>
            <person name="Kim S.-B."/>
        </authorList>
    </citation>
    <scope>NUCLEOTIDE SEQUENCE [LARGE SCALE GENOMIC DNA]</scope>
    <source>
        <strain evidence="8 9">MMS20-SJTR3</strain>
    </source>
</reference>
<dbReference type="InterPro" id="IPR029039">
    <property type="entry name" value="Flavoprotein-like_sf"/>
</dbReference>
<dbReference type="EC" id="1.7.1.17" evidence="6"/>
<evidence type="ECO:0000256" key="3">
    <source>
        <dbReference type="ARBA" id="ARBA00023002"/>
    </source>
</evidence>
<dbReference type="Gene3D" id="3.40.50.360">
    <property type="match status" value="1"/>
</dbReference>
<comment type="function">
    <text evidence="6">Also exhibits azoreductase activity. Catalyzes the reductive cleavage of the azo bond in aromatic azo compounds to the corresponding amines.</text>
</comment>
<dbReference type="RefSeq" id="WP_230507715.1">
    <property type="nucleotide sequence ID" value="NZ_JAJITD010000001.1"/>
</dbReference>
<dbReference type="PANTHER" id="PTHR43741:SF4">
    <property type="entry name" value="FMN-DEPENDENT NADH:QUINONE OXIDOREDUCTASE"/>
    <property type="match status" value="1"/>
</dbReference>
<feature type="binding site" evidence="6">
    <location>
        <begin position="15"/>
        <end position="17"/>
    </location>
    <ligand>
        <name>FMN</name>
        <dbReference type="ChEBI" id="CHEBI:58210"/>
    </ligand>
</feature>
<feature type="domain" description="Flavodoxin-like fold" evidence="7">
    <location>
        <begin position="1"/>
        <end position="202"/>
    </location>
</feature>
<proteinExistence type="inferred from homology"/>
<evidence type="ECO:0000256" key="6">
    <source>
        <dbReference type="HAMAP-Rule" id="MF_01216"/>
    </source>
</evidence>
<comment type="subunit">
    <text evidence="6">Homodimer.</text>
</comment>
<comment type="cofactor">
    <cofactor evidence="6">
        <name>FMN</name>
        <dbReference type="ChEBI" id="CHEBI:58210"/>
    </cofactor>
    <text evidence="6">Binds 1 FMN per subunit.</text>
</comment>
<evidence type="ECO:0000256" key="4">
    <source>
        <dbReference type="ARBA" id="ARBA00023027"/>
    </source>
</evidence>
<evidence type="ECO:0000256" key="5">
    <source>
        <dbReference type="ARBA" id="ARBA00048542"/>
    </source>
</evidence>
<accession>A0ABS8JNQ6</accession>
<comment type="similarity">
    <text evidence="6">Belongs to the azoreductase type 1 family.</text>
</comment>
<dbReference type="HAMAP" id="MF_01216">
    <property type="entry name" value="Azoreductase_type1"/>
    <property type="match status" value="1"/>
</dbReference>
<evidence type="ECO:0000259" key="7">
    <source>
        <dbReference type="Pfam" id="PF02525"/>
    </source>
</evidence>
<comment type="catalytic activity">
    <reaction evidence="6">
        <text>2 a quinone + NADH + H(+) = 2 a 1,4-benzosemiquinone + NAD(+)</text>
        <dbReference type="Rhea" id="RHEA:65952"/>
        <dbReference type="ChEBI" id="CHEBI:15378"/>
        <dbReference type="ChEBI" id="CHEBI:57540"/>
        <dbReference type="ChEBI" id="CHEBI:57945"/>
        <dbReference type="ChEBI" id="CHEBI:132124"/>
        <dbReference type="ChEBI" id="CHEBI:134225"/>
    </reaction>
</comment>
<keyword evidence="9" id="KW-1185">Reference proteome</keyword>
<dbReference type="InterPro" id="IPR023048">
    <property type="entry name" value="NADH:quinone_OxRdtase_FMN_depd"/>
</dbReference>
<dbReference type="EC" id="1.6.5.-" evidence="6"/>
<protein>
    <recommendedName>
        <fullName evidence="6">FMN dependent NADH:quinone oxidoreductase</fullName>
        <ecNumber evidence="6">1.6.5.-</ecNumber>
    </recommendedName>
    <alternativeName>
        <fullName evidence="6">Azo-dye reductase</fullName>
    </alternativeName>
    <alternativeName>
        <fullName evidence="6">FMN-dependent NADH-azo compound oxidoreductase</fullName>
    </alternativeName>
    <alternativeName>
        <fullName evidence="6">FMN-dependent NADH-azoreductase</fullName>
        <ecNumber evidence="6">1.7.1.17</ecNumber>
    </alternativeName>
</protein>
<name>A0ABS8JNQ6_9BURK</name>
<dbReference type="PANTHER" id="PTHR43741">
    <property type="entry name" value="FMN-DEPENDENT NADH-AZOREDUCTASE 1"/>
    <property type="match status" value="1"/>
</dbReference>
<comment type="function">
    <text evidence="6">Quinone reductase that provides resistance to thiol-specific stress caused by electrophilic quinones.</text>
</comment>
<dbReference type="SUPFAM" id="SSF52218">
    <property type="entry name" value="Flavoproteins"/>
    <property type="match status" value="1"/>
</dbReference>
<dbReference type="InterPro" id="IPR003680">
    <property type="entry name" value="Flavodoxin_fold"/>
</dbReference>
<evidence type="ECO:0000313" key="8">
    <source>
        <dbReference type="EMBL" id="MCC8391477.1"/>
    </source>
</evidence>
<keyword evidence="2 6" id="KW-0288">FMN</keyword>
<organism evidence="8 9">
    <name type="scientific">Paraburkholderia sejongensis</name>
    <dbReference type="NCBI Taxonomy" id="2886946"/>
    <lineage>
        <taxon>Bacteria</taxon>
        <taxon>Pseudomonadati</taxon>
        <taxon>Pseudomonadota</taxon>
        <taxon>Betaproteobacteria</taxon>
        <taxon>Burkholderiales</taxon>
        <taxon>Burkholderiaceae</taxon>
        <taxon>Paraburkholderia</taxon>
    </lineage>
</organism>
<sequence>MRIMHVDASAKREHSNSRALSRYFLERLRERHVAFELDYLDVTVDTPPHVTEEFAIATYTPAEERTDSMKATLASSDALCARLLAADALVFAMPMYNWSMPSAFKAFIDSVTRTGLTYKFAADGSTVGQLGRQKVLFITSRGADLRAGSPYQSMDALTPALKAAFAFLGVKTPGFVDAQPLQFANPEARAQALERARAELDELAGQWAQWAKTTEAVGAARGATCGATRGAADEPLSATCEE</sequence>
<evidence type="ECO:0000256" key="1">
    <source>
        <dbReference type="ARBA" id="ARBA00022630"/>
    </source>
</evidence>
<evidence type="ECO:0000313" key="9">
    <source>
        <dbReference type="Proteomes" id="UP001431019"/>
    </source>
</evidence>
<keyword evidence="3 6" id="KW-0560">Oxidoreductase</keyword>
<comment type="caution">
    <text evidence="6">Lacks conserved residue(s) required for the propagation of feature annotation.</text>
</comment>
<evidence type="ECO:0000256" key="2">
    <source>
        <dbReference type="ARBA" id="ARBA00022643"/>
    </source>
</evidence>